<evidence type="ECO:0000313" key="3">
    <source>
        <dbReference type="Proteomes" id="UP000245926"/>
    </source>
</evidence>
<sequence length="70" mass="7415">MPRWLPLLAIALFVAVALGTAAFWSFGLLRNPRDDTTGKPPVAACDPPGHDKGPRPAECPQSAPPTQRAP</sequence>
<keyword evidence="3" id="KW-1185">Reference proteome</keyword>
<gene>
    <name evidence="2" type="ORF">DK389_24540</name>
</gene>
<dbReference type="AlphaFoldDB" id="A0A2U8WBS6"/>
<feature type="region of interest" description="Disordered" evidence="1">
    <location>
        <begin position="32"/>
        <end position="70"/>
    </location>
</feature>
<evidence type="ECO:0000256" key="1">
    <source>
        <dbReference type="SAM" id="MobiDB-lite"/>
    </source>
</evidence>
<dbReference type="EMBL" id="CP029550">
    <property type="protein sequence ID" value="AWN43078.1"/>
    <property type="molecule type" value="Genomic_DNA"/>
</dbReference>
<name>A0A2U8WBS6_9HYPH</name>
<accession>A0A2U8WBS6</accession>
<organism evidence="2 3">
    <name type="scientific">Methylobacterium durans</name>
    <dbReference type="NCBI Taxonomy" id="2202825"/>
    <lineage>
        <taxon>Bacteria</taxon>
        <taxon>Pseudomonadati</taxon>
        <taxon>Pseudomonadota</taxon>
        <taxon>Alphaproteobacteria</taxon>
        <taxon>Hyphomicrobiales</taxon>
        <taxon>Methylobacteriaceae</taxon>
        <taxon>Methylobacterium</taxon>
    </lineage>
</organism>
<proteinExistence type="predicted"/>
<dbReference type="OrthoDB" id="9974017at2"/>
<protein>
    <submittedName>
        <fullName evidence="2">Molecular chaperone-like protein</fullName>
    </submittedName>
</protein>
<evidence type="ECO:0000313" key="2">
    <source>
        <dbReference type="EMBL" id="AWN43078.1"/>
    </source>
</evidence>
<dbReference type="Proteomes" id="UP000245926">
    <property type="component" value="Chromosome"/>
</dbReference>
<reference evidence="3" key="1">
    <citation type="submission" date="2018-05" db="EMBL/GenBank/DDBJ databases">
        <title>Complete Genome Sequence of Methylobacterium sp. 17SD2-17.</title>
        <authorList>
            <person name="Srinivasan S."/>
        </authorList>
    </citation>
    <scope>NUCLEOTIDE SEQUENCE [LARGE SCALE GENOMIC DNA]</scope>
    <source>
        <strain evidence="3">17SD2-17</strain>
    </source>
</reference>
<dbReference type="KEGG" id="mets:DK389_24540"/>
<dbReference type="RefSeq" id="WP_109893530.1">
    <property type="nucleotide sequence ID" value="NZ_CP029550.1"/>
</dbReference>